<dbReference type="OrthoDB" id="9781904at2"/>
<dbReference type="AlphaFoldDB" id="A0A559IGI4"/>
<keyword evidence="4" id="KW-0547">Nucleotide-binding</keyword>
<proteinExistence type="predicted"/>
<evidence type="ECO:0000256" key="7">
    <source>
        <dbReference type="ARBA" id="ARBA00023012"/>
    </source>
</evidence>
<gene>
    <name evidence="10" type="ORF">FPZ44_22870</name>
</gene>
<dbReference type="PANTHER" id="PTHR24421">
    <property type="entry name" value="NITRATE/NITRITE SENSOR PROTEIN NARX-RELATED"/>
    <property type="match status" value="1"/>
</dbReference>
<dbReference type="EMBL" id="VNJK01000005">
    <property type="protein sequence ID" value="TVX86768.1"/>
    <property type="molecule type" value="Genomic_DNA"/>
</dbReference>
<dbReference type="SMART" id="SM00387">
    <property type="entry name" value="HATPase_c"/>
    <property type="match status" value="1"/>
</dbReference>
<dbReference type="SUPFAM" id="SSF50156">
    <property type="entry name" value="PDZ domain-like"/>
    <property type="match status" value="1"/>
</dbReference>
<dbReference type="InterPro" id="IPR050482">
    <property type="entry name" value="Sensor_HK_TwoCompSys"/>
</dbReference>
<dbReference type="GO" id="GO:0005524">
    <property type="term" value="F:ATP binding"/>
    <property type="evidence" value="ECO:0007669"/>
    <property type="project" value="UniProtKB-KW"/>
</dbReference>
<dbReference type="Pfam" id="PF02518">
    <property type="entry name" value="HATPase_c"/>
    <property type="match status" value="1"/>
</dbReference>
<keyword evidence="8" id="KW-0812">Transmembrane</keyword>
<evidence type="ECO:0000256" key="3">
    <source>
        <dbReference type="ARBA" id="ARBA00022679"/>
    </source>
</evidence>
<dbReference type="PROSITE" id="PS50109">
    <property type="entry name" value="HIS_KIN"/>
    <property type="match status" value="1"/>
</dbReference>
<dbReference type="InterPro" id="IPR011712">
    <property type="entry name" value="Sig_transdc_His_kin_sub3_dim/P"/>
</dbReference>
<feature type="transmembrane region" description="Helical" evidence="8">
    <location>
        <begin position="360"/>
        <end position="378"/>
    </location>
</feature>
<feature type="transmembrane region" description="Helical" evidence="8">
    <location>
        <begin position="160"/>
        <end position="178"/>
    </location>
</feature>
<dbReference type="Gene3D" id="3.30.565.10">
    <property type="entry name" value="Histidine kinase-like ATPase, C-terminal domain"/>
    <property type="match status" value="1"/>
</dbReference>
<evidence type="ECO:0000256" key="4">
    <source>
        <dbReference type="ARBA" id="ARBA00022741"/>
    </source>
</evidence>
<comment type="catalytic activity">
    <reaction evidence="1">
        <text>ATP + protein L-histidine = ADP + protein N-phospho-L-histidine.</text>
        <dbReference type="EC" id="2.7.13.3"/>
    </reaction>
</comment>
<protein>
    <recommendedName>
        <fullName evidence="2">histidine kinase</fullName>
        <ecNumber evidence="2">2.7.13.3</ecNumber>
    </recommendedName>
</protein>
<evidence type="ECO:0000256" key="5">
    <source>
        <dbReference type="ARBA" id="ARBA00022777"/>
    </source>
</evidence>
<feature type="transmembrane region" description="Helical" evidence="8">
    <location>
        <begin position="258"/>
        <end position="279"/>
    </location>
</feature>
<evidence type="ECO:0000313" key="10">
    <source>
        <dbReference type="EMBL" id="TVX86768.1"/>
    </source>
</evidence>
<evidence type="ECO:0000256" key="2">
    <source>
        <dbReference type="ARBA" id="ARBA00012438"/>
    </source>
</evidence>
<organism evidence="10 11">
    <name type="scientific">Paenibacillus agilis</name>
    <dbReference type="NCBI Taxonomy" id="3020863"/>
    <lineage>
        <taxon>Bacteria</taxon>
        <taxon>Bacillati</taxon>
        <taxon>Bacillota</taxon>
        <taxon>Bacilli</taxon>
        <taxon>Bacillales</taxon>
        <taxon>Paenibacillaceae</taxon>
        <taxon>Paenibacillus</taxon>
    </lineage>
</organism>
<sequence length="806" mass="93240">MEIKIDRAENQHTTHKAYFMSVVLLICTFFSYITFVIFTVPIIGIFGEPDKFGNVIITEISPLGKAYVNGLQVGDRVIEVDGKPAAETDIFIKYGRIENANSVLVDSPITGPKLYTFVADGIRSMPESELIFGFIVPLFFFIANLIISLILYVKCKHDKAAVILVMYFLMIGFSYYASSLAIRIDPIGRFIMSGLLPVIPFVFLYFMNVYLRRYDIEFIYKSKFTFIALLFIELVVIINFILAVTDVFASTTFDASSFLTYITLIIGYGLCLYCLIDVYRKPRHAKLKPLFKIMLVSHAIAFTPFVVLNLIPLLLFNTQLVVYHFTTLFLIALPIGYLYLFTSKRLFDVDFVVTRFKYYAALALIPSLIVTTLLVISLQTESYFWVGFKFFIIVYSSMMLLLYLKEQIDYRYRPKIFKQMYSLQEGLDRYSSALSKVMKHDDLERSLSQEIRTLMPVEDIHFFTIDKGAGSIEHPEDMQLCEEDHKLLLGRRSLKVADIVTLEDGLCLIIGRRNDQLYAIWIGNKVNNTTFNVDELRWFKTVANYTSILNENLYLIQNLLDDLETEMQKGRGASPWVLRLIFCLSENERRRLASDLHDSALQDQLIWFRKLETFLTDYKYELSSESMQQLYDIKEGLLDVIFQIRETCNELRPPLLKELGLQQALDSLLDHMRLHVNFDVQFKVEPLQSMLSEEQITAVYRIVQELLRNTSKHAQADKVWIELKQMNDQVYFTYKDDGVGMDLHQTESSFSHMGMSGIRERVISLEGEIEFHSEKGQGFEVQIMLPTILSSSRGENEHERDSYLIS</sequence>
<keyword evidence="8" id="KW-0472">Membrane</keyword>
<reference evidence="10 11" key="1">
    <citation type="submission" date="2019-07" db="EMBL/GenBank/DDBJ databases">
        <authorList>
            <person name="Kim J."/>
        </authorList>
    </citation>
    <scope>NUCLEOTIDE SEQUENCE [LARGE SCALE GENOMIC DNA]</scope>
    <source>
        <strain evidence="10 11">N4</strain>
    </source>
</reference>
<dbReference type="SUPFAM" id="SSF55874">
    <property type="entry name" value="ATPase domain of HSP90 chaperone/DNA topoisomerase II/histidine kinase"/>
    <property type="match status" value="1"/>
</dbReference>
<feature type="transmembrane region" description="Helical" evidence="8">
    <location>
        <begin position="190"/>
        <end position="211"/>
    </location>
</feature>
<accession>A0A559IGI4</accession>
<feature type="domain" description="Histidine kinase" evidence="9">
    <location>
        <begin position="643"/>
        <end position="789"/>
    </location>
</feature>
<dbReference type="InterPro" id="IPR005467">
    <property type="entry name" value="His_kinase_dom"/>
</dbReference>
<keyword evidence="11" id="KW-1185">Reference proteome</keyword>
<dbReference type="GO" id="GO:0046983">
    <property type="term" value="F:protein dimerization activity"/>
    <property type="evidence" value="ECO:0007669"/>
    <property type="project" value="InterPro"/>
</dbReference>
<dbReference type="InterPro" id="IPR036034">
    <property type="entry name" value="PDZ_sf"/>
</dbReference>
<feature type="transmembrane region" description="Helical" evidence="8">
    <location>
        <begin position="130"/>
        <end position="153"/>
    </location>
</feature>
<feature type="transmembrane region" description="Helical" evidence="8">
    <location>
        <begin position="21"/>
        <end position="46"/>
    </location>
</feature>
<feature type="transmembrane region" description="Helical" evidence="8">
    <location>
        <begin position="321"/>
        <end position="340"/>
    </location>
</feature>
<evidence type="ECO:0000313" key="11">
    <source>
        <dbReference type="Proteomes" id="UP000318102"/>
    </source>
</evidence>
<keyword evidence="3" id="KW-0808">Transferase</keyword>
<feature type="transmembrane region" description="Helical" evidence="8">
    <location>
        <begin position="223"/>
        <end position="243"/>
    </location>
</feature>
<keyword evidence="7" id="KW-0902">Two-component regulatory system</keyword>
<name>A0A559IGI4_9BACL</name>
<dbReference type="EC" id="2.7.13.3" evidence="2"/>
<dbReference type="RefSeq" id="WP_144994341.1">
    <property type="nucleotide sequence ID" value="NZ_VNJK01000005.1"/>
</dbReference>
<keyword evidence="5" id="KW-0418">Kinase</keyword>
<evidence type="ECO:0000256" key="6">
    <source>
        <dbReference type="ARBA" id="ARBA00022840"/>
    </source>
</evidence>
<comment type="caution">
    <text evidence="10">The sequence shown here is derived from an EMBL/GenBank/DDBJ whole genome shotgun (WGS) entry which is preliminary data.</text>
</comment>
<dbReference type="GO" id="GO:0016020">
    <property type="term" value="C:membrane"/>
    <property type="evidence" value="ECO:0007669"/>
    <property type="project" value="InterPro"/>
</dbReference>
<evidence type="ECO:0000259" key="9">
    <source>
        <dbReference type="PROSITE" id="PS50109"/>
    </source>
</evidence>
<evidence type="ECO:0000256" key="8">
    <source>
        <dbReference type="SAM" id="Phobius"/>
    </source>
</evidence>
<dbReference type="Proteomes" id="UP000318102">
    <property type="component" value="Unassembled WGS sequence"/>
</dbReference>
<dbReference type="InterPro" id="IPR036890">
    <property type="entry name" value="HATPase_C_sf"/>
</dbReference>
<feature type="transmembrane region" description="Helical" evidence="8">
    <location>
        <begin position="291"/>
        <end position="315"/>
    </location>
</feature>
<keyword evidence="8" id="KW-1133">Transmembrane helix</keyword>
<dbReference type="GO" id="GO:0000155">
    <property type="term" value="F:phosphorelay sensor kinase activity"/>
    <property type="evidence" value="ECO:0007669"/>
    <property type="project" value="InterPro"/>
</dbReference>
<dbReference type="PANTHER" id="PTHR24421:SF60">
    <property type="entry name" value="SENSOR HISTIDINE KINASE COMP"/>
    <property type="match status" value="1"/>
</dbReference>
<evidence type="ECO:0000256" key="1">
    <source>
        <dbReference type="ARBA" id="ARBA00000085"/>
    </source>
</evidence>
<dbReference type="CDD" id="cd16917">
    <property type="entry name" value="HATPase_UhpB-NarQ-NarX-like"/>
    <property type="match status" value="1"/>
</dbReference>
<dbReference type="InterPro" id="IPR003594">
    <property type="entry name" value="HATPase_dom"/>
</dbReference>
<dbReference type="Pfam" id="PF07730">
    <property type="entry name" value="HisKA_3"/>
    <property type="match status" value="1"/>
</dbReference>
<keyword evidence="6" id="KW-0067">ATP-binding</keyword>
<feature type="transmembrane region" description="Helical" evidence="8">
    <location>
        <begin position="384"/>
        <end position="404"/>
    </location>
</feature>